<evidence type="ECO:0000256" key="1">
    <source>
        <dbReference type="SAM" id="MobiDB-lite"/>
    </source>
</evidence>
<evidence type="ECO:0000313" key="2">
    <source>
        <dbReference type="EMBL" id="KAF9530451.1"/>
    </source>
</evidence>
<organism evidence="2 3">
    <name type="scientific">Crepidotus variabilis</name>
    <dbReference type="NCBI Taxonomy" id="179855"/>
    <lineage>
        <taxon>Eukaryota</taxon>
        <taxon>Fungi</taxon>
        <taxon>Dikarya</taxon>
        <taxon>Basidiomycota</taxon>
        <taxon>Agaricomycotina</taxon>
        <taxon>Agaricomycetes</taxon>
        <taxon>Agaricomycetidae</taxon>
        <taxon>Agaricales</taxon>
        <taxon>Agaricineae</taxon>
        <taxon>Crepidotaceae</taxon>
        <taxon>Crepidotus</taxon>
    </lineage>
</organism>
<dbReference type="AlphaFoldDB" id="A0A9P6EJW5"/>
<dbReference type="Proteomes" id="UP000807306">
    <property type="component" value="Unassembled WGS sequence"/>
</dbReference>
<comment type="caution">
    <text evidence="2">The sequence shown here is derived from an EMBL/GenBank/DDBJ whole genome shotgun (WGS) entry which is preliminary data.</text>
</comment>
<accession>A0A9P6EJW5</accession>
<evidence type="ECO:0000313" key="3">
    <source>
        <dbReference type="Proteomes" id="UP000807306"/>
    </source>
</evidence>
<dbReference type="OrthoDB" id="2915647at2759"/>
<proteinExistence type="predicted"/>
<feature type="region of interest" description="Disordered" evidence="1">
    <location>
        <begin position="75"/>
        <end position="115"/>
    </location>
</feature>
<gene>
    <name evidence="2" type="ORF">CPB83DRAFT_850946</name>
</gene>
<dbReference type="EMBL" id="MU157840">
    <property type="protein sequence ID" value="KAF9530451.1"/>
    <property type="molecule type" value="Genomic_DNA"/>
</dbReference>
<protein>
    <submittedName>
        <fullName evidence="2">Uncharacterized protein</fullName>
    </submittedName>
</protein>
<reference evidence="2" key="1">
    <citation type="submission" date="2020-11" db="EMBL/GenBank/DDBJ databases">
        <authorList>
            <consortium name="DOE Joint Genome Institute"/>
            <person name="Ahrendt S."/>
            <person name="Riley R."/>
            <person name="Andreopoulos W."/>
            <person name="Labutti K."/>
            <person name="Pangilinan J."/>
            <person name="Ruiz-Duenas F.J."/>
            <person name="Barrasa J.M."/>
            <person name="Sanchez-Garcia M."/>
            <person name="Camarero S."/>
            <person name="Miyauchi S."/>
            <person name="Serrano A."/>
            <person name="Linde D."/>
            <person name="Babiker R."/>
            <person name="Drula E."/>
            <person name="Ayuso-Fernandez I."/>
            <person name="Pacheco R."/>
            <person name="Padilla G."/>
            <person name="Ferreira P."/>
            <person name="Barriuso J."/>
            <person name="Kellner H."/>
            <person name="Castanera R."/>
            <person name="Alfaro M."/>
            <person name="Ramirez L."/>
            <person name="Pisabarro A.G."/>
            <person name="Kuo A."/>
            <person name="Tritt A."/>
            <person name="Lipzen A."/>
            <person name="He G."/>
            <person name="Yan M."/>
            <person name="Ng V."/>
            <person name="Cullen D."/>
            <person name="Martin F."/>
            <person name="Rosso M.-N."/>
            <person name="Henrissat B."/>
            <person name="Hibbett D."/>
            <person name="Martinez A.T."/>
            <person name="Grigoriev I.V."/>
        </authorList>
    </citation>
    <scope>NUCLEOTIDE SEQUENCE</scope>
    <source>
        <strain evidence="2">CBS 506.95</strain>
    </source>
</reference>
<keyword evidence="3" id="KW-1185">Reference proteome</keyword>
<sequence>MFSFRSLFRSNKSKYAATRFPPNWPSYLHNKCNDATCCFPNPPQAIAGMYTCQGSLLNGRHCNGTYEVSSSMARSTLKSHLVPTAPRTSPNAPAPARPPRPEVRATQQKNLPPIPGLGQRHIQARRAAQPMHHVAAPKPQPVANTHYPCYPGPVQGFYAPAAPSYRYDNARPRRHAMNNH</sequence>
<name>A0A9P6EJW5_9AGAR</name>